<protein>
    <submittedName>
        <fullName evidence="6">3-demethylubiquinone-9 3-O-methyltransferase</fullName>
    </submittedName>
</protein>
<dbReference type="OrthoDB" id="9805171at2"/>
<reference evidence="6 7" key="1">
    <citation type="submission" date="2019-03" db="EMBL/GenBank/DDBJ databases">
        <title>Arthrobacter sp. nov., an bacterium isolated from biocrust in Mu Us Desert.</title>
        <authorList>
            <person name="Lixiong L."/>
        </authorList>
    </citation>
    <scope>NUCLEOTIDE SEQUENCE [LARGE SCALE GENOMIC DNA]</scope>
    <source>
        <strain evidence="6 7">SLN-3</strain>
    </source>
</reference>
<accession>A0A4R5TX47</accession>
<evidence type="ECO:0000313" key="6">
    <source>
        <dbReference type="EMBL" id="TDK25756.1"/>
    </source>
</evidence>
<proteinExistence type="predicted"/>
<dbReference type="Gene3D" id="3.40.50.150">
    <property type="entry name" value="Vaccinia Virus protein VP39"/>
    <property type="match status" value="1"/>
</dbReference>
<evidence type="ECO:0000313" key="7">
    <source>
        <dbReference type="Proteomes" id="UP000295411"/>
    </source>
</evidence>
<keyword evidence="6" id="KW-0830">Ubiquinone</keyword>
<dbReference type="GO" id="GO:0061542">
    <property type="term" value="F:3-demethylubiquinol 3-O-methyltransferase activity"/>
    <property type="evidence" value="ECO:0007669"/>
    <property type="project" value="InterPro"/>
</dbReference>
<dbReference type="AlphaFoldDB" id="A0A4R5TX47"/>
<dbReference type="PANTHER" id="PTHR43464:SF19">
    <property type="entry name" value="UBIQUINONE BIOSYNTHESIS O-METHYLTRANSFERASE, MITOCHONDRIAL"/>
    <property type="match status" value="1"/>
</dbReference>
<dbReference type="GO" id="GO:0032259">
    <property type="term" value="P:methylation"/>
    <property type="evidence" value="ECO:0007669"/>
    <property type="project" value="UniProtKB-KW"/>
</dbReference>
<gene>
    <name evidence="6" type="primary">ubiG</name>
    <name evidence="6" type="ORF">E2F48_11010</name>
</gene>
<dbReference type="PANTHER" id="PTHR43464">
    <property type="entry name" value="METHYLTRANSFERASE"/>
    <property type="match status" value="1"/>
</dbReference>
<evidence type="ECO:0000259" key="5">
    <source>
        <dbReference type="Pfam" id="PF08241"/>
    </source>
</evidence>
<name>A0A4R5TX47_9MICC</name>
<dbReference type="InterPro" id="IPR010233">
    <property type="entry name" value="UbiG_MeTrfase"/>
</dbReference>
<dbReference type="CDD" id="cd02440">
    <property type="entry name" value="AdoMet_MTases"/>
    <property type="match status" value="1"/>
</dbReference>
<dbReference type="InterPro" id="IPR029063">
    <property type="entry name" value="SAM-dependent_MTases_sf"/>
</dbReference>
<evidence type="ECO:0000256" key="3">
    <source>
        <dbReference type="ARBA" id="ARBA00022688"/>
    </source>
</evidence>
<evidence type="ECO:0000256" key="4">
    <source>
        <dbReference type="ARBA" id="ARBA00022691"/>
    </source>
</evidence>
<keyword evidence="2 6" id="KW-0808">Transferase</keyword>
<dbReference type="EMBL" id="SMTK01000003">
    <property type="protein sequence ID" value="TDK25756.1"/>
    <property type="molecule type" value="Genomic_DNA"/>
</dbReference>
<dbReference type="GO" id="GO:0010420">
    <property type="term" value="F:polyprenyldihydroxybenzoate methyltransferase activity"/>
    <property type="evidence" value="ECO:0007669"/>
    <property type="project" value="InterPro"/>
</dbReference>
<dbReference type="Proteomes" id="UP000295411">
    <property type="component" value="Unassembled WGS sequence"/>
</dbReference>
<dbReference type="RefSeq" id="WP_133403988.1">
    <property type="nucleotide sequence ID" value="NZ_SMTK01000003.1"/>
</dbReference>
<keyword evidence="4" id="KW-0949">S-adenosyl-L-methionine</keyword>
<dbReference type="NCBIfam" id="TIGR01983">
    <property type="entry name" value="UbiG"/>
    <property type="match status" value="1"/>
</dbReference>
<keyword evidence="7" id="KW-1185">Reference proteome</keyword>
<dbReference type="SUPFAM" id="SSF53335">
    <property type="entry name" value="S-adenosyl-L-methionine-dependent methyltransferases"/>
    <property type="match status" value="1"/>
</dbReference>
<evidence type="ECO:0000256" key="1">
    <source>
        <dbReference type="ARBA" id="ARBA00022603"/>
    </source>
</evidence>
<evidence type="ECO:0000256" key="2">
    <source>
        <dbReference type="ARBA" id="ARBA00022679"/>
    </source>
</evidence>
<sequence>MAIDNDIYNRLGETWWDEDNVLNILHGSCTPGRMAYFREVLRTQLQDSYAGRTALDVGCGCGFLAEEFARLGFSVTGVDPSEVAISAARKHAEQAALNIRYVVGAGEELPVGSSIFDVVYCCDVLEHVTDLPRVLGESARVLRPGGLYLFDTINRTRTSRFLGIKVMQDWSLTKVTDAALHDWTMFITPDELTAQLSQRGLVVEEIAGLAPRARKPVVLKSFYDARRGRISYGELSRRLNFGRVKTTRVSYMGYARKPAAAGT</sequence>
<dbReference type="Pfam" id="PF08241">
    <property type="entry name" value="Methyltransf_11"/>
    <property type="match status" value="1"/>
</dbReference>
<dbReference type="InterPro" id="IPR013216">
    <property type="entry name" value="Methyltransf_11"/>
</dbReference>
<keyword evidence="1 6" id="KW-0489">Methyltransferase</keyword>
<keyword evidence="3" id="KW-0831">Ubiquinone biosynthesis</keyword>
<organism evidence="6 7">
    <name type="scientific">Arthrobacter crusticola</name>
    <dbReference type="NCBI Taxonomy" id="2547960"/>
    <lineage>
        <taxon>Bacteria</taxon>
        <taxon>Bacillati</taxon>
        <taxon>Actinomycetota</taxon>
        <taxon>Actinomycetes</taxon>
        <taxon>Micrococcales</taxon>
        <taxon>Micrococcaceae</taxon>
        <taxon>Arthrobacter</taxon>
    </lineage>
</organism>
<feature type="domain" description="Methyltransferase type 11" evidence="5">
    <location>
        <begin position="55"/>
        <end position="150"/>
    </location>
</feature>
<comment type="caution">
    <text evidence="6">The sequence shown here is derived from an EMBL/GenBank/DDBJ whole genome shotgun (WGS) entry which is preliminary data.</text>
</comment>